<dbReference type="InterPro" id="IPR013149">
    <property type="entry name" value="ADH-like_C"/>
</dbReference>
<proteinExistence type="inferred from homology"/>
<evidence type="ECO:0000313" key="6">
    <source>
        <dbReference type="EMBL" id="HHF98036.1"/>
    </source>
</evidence>
<dbReference type="AlphaFoldDB" id="A0A7V5HYP7"/>
<dbReference type="PANTHER" id="PTHR43401">
    <property type="entry name" value="L-THREONINE 3-DEHYDROGENASE"/>
    <property type="match status" value="1"/>
</dbReference>
<dbReference type="GO" id="GO:0008270">
    <property type="term" value="F:zinc ion binding"/>
    <property type="evidence" value="ECO:0007669"/>
    <property type="project" value="InterPro"/>
</dbReference>
<organism evidence="6">
    <name type="scientific">Aerophobetes bacterium</name>
    <dbReference type="NCBI Taxonomy" id="2030807"/>
    <lineage>
        <taxon>Bacteria</taxon>
        <taxon>Candidatus Aerophobota</taxon>
    </lineage>
</organism>
<keyword evidence="1 4" id="KW-0479">Metal-binding</keyword>
<accession>A0A7V5HYP7</accession>
<dbReference type="GO" id="GO:0016491">
    <property type="term" value="F:oxidoreductase activity"/>
    <property type="evidence" value="ECO:0007669"/>
    <property type="project" value="UniProtKB-KW"/>
</dbReference>
<sequence length="341" mass="38149">MKVAEYHGFNDIRIADYPVPEIGKGEILIKTKVCGVCGSDLLEWYRKQKKTPFFGHEVSGVVEKVGEEVKNVKVGDRVFVNHHVPCFTCHWCRRGSYTMCPVYRRTDFYPGGFAEYIKVPEINVRNGVIKLSSDVSFKDASLIEPIACCLRGLKKAGIKVGDTVLIIGAGFTGLSHLQLAKMMGAGLVGVCDFFDFKLEKAKLLGADFVINPSKENVKEKLYSVNEGRGADIVVVTPSSVKAIQDAIEYLDKGSTLYLFGPTSPEDYISILPYRFFFSEISLITSYSSSPIEDNAVYRLIKEKKINTEELITHRFLFDEIAEAVRVARRAEDSLKVIVEFL</sequence>
<dbReference type="InterPro" id="IPR002328">
    <property type="entry name" value="ADH_Zn_CS"/>
</dbReference>
<evidence type="ECO:0000256" key="4">
    <source>
        <dbReference type="RuleBase" id="RU361277"/>
    </source>
</evidence>
<dbReference type="InterPro" id="IPR011032">
    <property type="entry name" value="GroES-like_sf"/>
</dbReference>
<evidence type="ECO:0000256" key="2">
    <source>
        <dbReference type="ARBA" id="ARBA00022833"/>
    </source>
</evidence>
<keyword evidence="2 4" id="KW-0862">Zinc</keyword>
<dbReference type="SUPFAM" id="SSF51735">
    <property type="entry name" value="NAD(P)-binding Rossmann-fold domains"/>
    <property type="match status" value="1"/>
</dbReference>
<comment type="similarity">
    <text evidence="4">Belongs to the zinc-containing alcohol dehydrogenase family.</text>
</comment>
<comment type="cofactor">
    <cofactor evidence="4">
        <name>Zn(2+)</name>
        <dbReference type="ChEBI" id="CHEBI:29105"/>
    </cofactor>
</comment>
<gene>
    <name evidence="6" type="ORF">ENL39_00915</name>
</gene>
<dbReference type="InterPro" id="IPR050129">
    <property type="entry name" value="Zn_alcohol_dh"/>
</dbReference>
<protein>
    <submittedName>
        <fullName evidence="6">Alcohol dehydrogenase</fullName>
    </submittedName>
</protein>
<dbReference type="InterPro" id="IPR020843">
    <property type="entry name" value="ER"/>
</dbReference>
<dbReference type="Gene3D" id="3.90.180.10">
    <property type="entry name" value="Medium-chain alcohol dehydrogenases, catalytic domain"/>
    <property type="match status" value="1"/>
</dbReference>
<keyword evidence="3" id="KW-0560">Oxidoreductase</keyword>
<name>A0A7V5HYP7_UNCAE</name>
<dbReference type="Gene3D" id="3.40.50.720">
    <property type="entry name" value="NAD(P)-binding Rossmann-like Domain"/>
    <property type="match status" value="1"/>
</dbReference>
<evidence type="ECO:0000256" key="1">
    <source>
        <dbReference type="ARBA" id="ARBA00022723"/>
    </source>
</evidence>
<dbReference type="InterPro" id="IPR013154">
    <property type="entry name" value="ADH-like_N"/>
</dbReference>
<evidence type="ECO:0000256" key="3">
    <source>
        <dbReference type="ARBA" id="ARBA00023002"/>
    </source>
</evidence>
<dbReference type="InterPro" id="IPR036291">
    <property type="entry name" value="NAD(P)-bd_dom_sf"/>
</dbReference>
<reference evidence="6" key="1">
    <citation type="journal article" date="2020" name="mSystems">
        <title>Genome- and Community-Level Interaction Insights into Carbon Utilization and Element Cycling Functions of Hydrothermarchaeota in Hydrothermal Sediment.</title>
        <authorList>
            <person name="Zhou Z."/>
            <person name="Liu Y."/>
            <person name="Xu W."/>
            <person name="Pan J."/>
            <person name="Luo Z.H."/>
            <person name="Li M."/>
        </authorList>
    </citation>
    <scope>NUCLEOTIDE SEQUENCE [LARGE SCALE GENOMIC DNA]</scope>
    <source>
        <strain evidence="6">HyVt-92</strain>
    </source>
</reference>
<dbReference type="PROSITE" id="PS00059">
    <property type="entry name" value="ADH_ZINC"/>
    <property type="match status" value="1"/>
</dbReference>
<dbReference type="SUPFAM" id="SSF50129">
    <property type="entry name" value="GroES-like"/>
    <property type="match status" value="1"/>
</dbReference>
<dbReference type="Pfam" id="PF00107">
    <property type="entry name" value="ADH_zinc_N"/>
    <property type="match status" value="1"/>
</dbReference>
<dbReference type="PANTHER" id="PTHR43401:SF2">
    <property type="entry name" value="L-THREONINE 3-DEHYDROGENASE"/>
    <property type="match status" value="1"/>
</dbReference>
<dbReference type="SMART" id="SM00829">
    <property type="entry name" value="PKS_ER"/>
    <property type="match status" value="1"/>
</dbReference>
<comment type="caution">
    <text evidence="6">The sequence shown here is derived from an EMBL/GenBank/DDBJ whole genome shotgun (WGS) entry which is preliminary data.</text>
</comment>
<dbReference type="Pfam" id="PF08240">
    <property type="entry name" value="ADH_N"/>
    <property type="match status" value="1"/>
</dbReference>
<dbReference type="EMBL" id="DRTT01000027">
    <property type="protein sequence ID" value="HHF98036.1"/>
    <property type="molecule type" value="Genomic_DNA"/>
</dbReference>
<dbReference type="Proteomes" id="UP000886070">
    <property type="component" value="Unassembled WGS sequence"/>
</dbReference>
<evidence type="ECO:0000259" key="5">
    <source>
        <dbReference type="SMART" id="SM00829"/>
    </source>
</evidence>
<feature type="domain" description="Enoyl reductase (ER)" evidence="5">
    <location>
        <begin position="8"/>
        <end position="338"/>
    </location>
</feature>